<evidence type="ECO:0000313" key="3">
    <source>
        <dbReference type="EMBL" id="OAB80595.1"/>
    </source>
</evidence>
<dbReference type="NCBIfam" id="NF033707">
    <property type="entry name" value="T9SS_sortase"/>
    <property type="match status" value="1"/>
</dbReference>
<dbReference type="GO" id="GO:0006508">
    <property type="term" value="P:proteolysis"/>
    <property type="evidence" value="ECO:0007669"/>
    <property type="project" value="InterPro"/>
</dbReference>
<accession>A0A167JEK3</accession>
<evidence type="ECO:0000256" key="1">
    <source>
        <dbReference type="ARBA" id="ARBA00022729"/>
    </source>
</evidence>
<keyword evidence="4" id="KW-1185">Reference proteome</keyword>
<dbReference type="Proteomes" id="UP000077013">
    <property type="component" value="Unassembled WGS sequence"/>
</dbReference>
<reference evidence="3 4" key="1">
    <citation type="submission" date="2016-02" db="EMBL/GenBank/DDBJ databases">
        <title>Ulvibacter sp. LPB0005, isolated from Thais luteostoma.</title>
        <authorList>
            <person name="Shin S.-K."/>
            <person name="Yi H."/>
        </authorList>
    </citation>
    <scope>NUCLEOTIDE SEQUENCE [LARGE SCALE GENOMIC DNA]</scope>
    <source>
        <strain evidence="3 4">LPB0005</strain>
    </source>
</reference>
<proteinExistence type="predicted"/>
<dbReference type="NCBIfam" id="TIGR04183">
    <property type="entry name" value="Por_Secre_tail"/>
    <property type="match status" value="1"/>
</dbReference>
<dbReference type="Gene3D" id="2.60.40.4070">
    <property type="match status" value="1"/>
</dbReference>
<dbReference type="Pfam" id="PF01364">
    <property type="entry name" value="Peptidase_C25"/>
    <property type="match status" value="1"/>
</dbReference>
<dbReference type="InterPro" id="IPR026444">
    <property type="entry name" value="Secre_tail"/>
</dbReference>
<dbReference type="InterPro" id="IPR029030">
    <property type="entry name" value="Caspase-like_dom_sf"/>
</dbReference>
<dbReference type="STRING" id="1763537.ULVI_02560"/>
<organism evidence="3 4">
    <name type="scientific">Cochleicola gelatinilyticus</name>
    <dbReference type="NCBI Taxonomy" id="1763537"/>
    <lineage>
        <taxon>Bacteria</taxon>
        <taxon>Pseudomonadati</taxon>
        <taxon>Bacteroidota</taxon>
        <taxon>Flavobacteriia</taxon>
        <taxon>Flavobacteriales</taxon>
        <taxon>Flavobacteriaceae</taxon>
        <taxon>Cochleicola</taxon>
    </lineage>
</organism>
<dbReference type="Gene3D" id="3.40.50.1460">
    <property type="match status" value="1"/>
</dbReference>
<dbReference type="Gene3D" id="3.40.50.10390">
    <property type="entry name" value="Gingipain r, domain 1"/>
    <property type="match status" value="1"/>
</dbReference>
<comment type="caution">
    <text evidence="3">The sequence shown here is derived from an EMBL/GenBank/DDBJ whole genome shotgun (WGS) entry which is preliminary data.</text>
</comment>
<protein>
    <submittedName>
        <fullName evidence="3">Peptidase C25</fullName>
    </submittedName>
</protein>
<dbReference type="GO" id="GO:0008234">
    <property type="term" value="F:cysteine-type peptidase activity"/>
    <property type="evidence" value="ECO:0007669"/>
    <property type="project" value="InterPro"/>
</dbReference>
<dbReference type="InterPro" id="IPR029031">
    <property type="entry name" value="Gingipain_N_sf"/>
</dbReference>
<feature type="domain" description="Gingipain" evidence="2">
    <location>
        <begin position="549"/>
        <end position="919"/>
    </location>
</feature>
<gene>
    <name evidence="3" type="ORF">ULVI_02560</name>
</gene>
<dbReference type="OrthoDB" id="9809780at2"/>
<keyword evidence="1" id="KW-0732">Signal</keyword>
<name>A0A167JEK3_9FLAO</name>
<dbReference type="EMBL" id="LRXL01000026">
    <property type="protein sequence ID" value="OAB80595.1"/>
    <property type="molecule type" value="Genomic_DNA"/>
</dbReference>
<evidence type="ECO:0000259" key="2">
    <source>
        <dbReference type="Pfam" id="PF01364"/>
    </source>
</evidence>
<sequence>MKRILFLIVFLVFPFIVEAQVKTVTINWQQEVPSKSSVASKTNSQSSKNAKTSIFGVYEGGSTTYVEQWEDTGYADKNSLQISNVRYGNLSSEELKRIDSATIPETLQYSINSTKAREKLFTQVAISSIVKQNGVFKKVLSFSISYSKSIQNRSIGARLPLSNSVLATGDWYKFKVEKTGVYRLTKDFLEDLGMNTGGINPRNLKVYGNGGMPLPLLNIDNTIFDLPENPIQVVGEEDGTFNNGDHILFYAVGTRGPINYKDGTSEATKIDTHVNPYDDNAYYYVTVSGGQGLRIQPMVQPTGAANEVITTFNDYQFYEEDDFSPAKVGRRWYGNRFDIENDQTFEFLFPNIVSSAPMDVVIEAAAASEIGTSFAVSVNQTSLNAITFTGLNGTLLLTKRVEVDIPASEETATVEMNYNNGGNPASIGYLDFISIEALRELTGVEGQLAFKYNASENLSGIGQYQISNAAQFSQVWDVTNLYAVSAVENQDSEGVFTFKAPLGQLRNYVAVNPNDYFAPLRVPNPLVQNQDVKGTVFKDASGNFQDIDYLIITSPFLLQPALRLANHRSSVDGLNIKVVTTDKIYEEFSSGKQDIGAIRNFVRYVYENASSDEKRVKYLCLFGDTSVDYKNRLTGNNNIVPVFHTLKSISTTSDFMTDDFYGSMDPMDGFMKSNELLDIAVGRIVADEVSLANSLVDKIITYDSKKAYGNWRNTFTLISDDVDESSYEYRRIEATLDSLGQEITRQKPFVNVKKIHSDAFQQETSAGGNRYPEVNKEILNNIEVGSLIVDYFGHGGEDGLAKEFIFTKQDAQSLKNKEKLPLIVTVTCEFTKFDLPTRVTAGELTYWNKDGGAIALITTTRSISVSLGVTFNEKLAAQLFGFDVNVPAPPAEGLRISKNDISDGLKRVVHYIGDPAMHLAFPNQKIRITSLNDVPIEQATDTLKALSRVRFGGEVVDVAGTLQADYNGVLEAQVFDKRVERQTLGNDGIRFTSGPNNGELQILNFTTLGNVIFNGKATVTNGKFNFEFVVPRDIRIPVGQGKISLYAQKNNELEDHTGFNLDINVGGINENAPEDNVGPVIQLFMNDESFVSGGVTNDSPIFIAKLEDENGINTSSGIGHDMVAILDGDESNPFVLNDYYQAEVDDYTRGIANFPFRDLEDGLHTLTFKAWDVYNNSSTAEIQFVVAGNDQLVIERVLNYPNPFVNYTEFWFSHNRENEPLDVQVQVFTVTGKIVWTKTDTFAPTGSNLFRSISWNGLDDFGDRVGKGVYVYKITVKSTLTNQQVEKFEKLVIL</sequence>
<evidence type="ECO:0000313" key="4">
    <source>
        <dbReference type="Proteomes" id="UP000077013"/>
    </source>
</evidence>
<dbReference type="CDD" id="cd02258">
    <property type="entry name" value="Peptidase_C25_N"/>
    <property type="match status" value="1"/>
</dbReference>
<dbReference type="SUPFAM" id="SSF52129">
    <property type="entry name" value="Caspase-like"/>
    <property type="match status" value="1"/>
</dbReference>
<dbReference type="InterPro" id="IPR001769">
    <property type="entry name" value="Gingipain"/>
</dbReference>